<dbReference type="Proteomes" id="UP000187735">
    <property type="component" value="Chromosome"/>
</dbReference>
<dbReference type="OrthoDB" id="240576at2"/>
<dbReference type="GO" id="GO:0003954">
    <property type="term" value="F:NADH dehydrogenase activity"/>
    <property type="evidence" value="ECO:0007669"/>
    <property type="project" value="TreeGrafter"/>
</dbReference>
<dbReference type="NCBIfam" id="TIGR03129">
    <property type="entry name" value="one_C_dehyd_B"/>
    <property type="match status" value="1"/>
</dbReference>
<accession>A0A1P8W9F7</accession>
<dbReference type="KEGG" id="fmr:Fuma_00275"/>
<dbReference type="InterPro" id="IPR016457">
    <property type="entry name" value="Formylmethanofuran_DH_bsu"/>
</dbReference>
<dbReference type="PIRSF" id="PIRSF005646">
    <property type="entry name" value="FwdB"/>
    <property type="match status" value="1"/>
</dbReference>
<dbReference type="STRING" id="1891926.Fuma_00275"/>
<evidence type="ECO:0000313" key="3">
    <source>
        <dbReference type="Proteomes" id="UP000187735"/>
    </source>
</evidence>
<proteinExistence type="predicted"/>
<dbReference type="RefSeq" id="WP_158520821.1">
    <property type="nucleotide sequence ID" value="NZ_CP017641.1"/>
</dbReference>
<dbReference type="GO" id="GO:0016020">
    <property type="term" value="C:membrane"/>
    <property type="evidence" value="ECO:0007669"/>
    <property type="project" value="TreeGrafter"/>
</dbReference>
<dbReference type="AlphaFoldDB" id="A0A1P8W9F7"/>
<dbReference type="InterPro" id="IPR050123">
    <property type="entry name" value="Prok_molybdopt-oxidoreductase"/>
</dbReference>
<organism evidence="2 3">
    <name type="scientific">Fuerstiella marisgermanici</name>
    <dbReference type="NCBI Taxonomy" id="1891926"/>
    <lineage>
        <taxon>Bacteria</taxon>
        <taxon>Pseudomonadati</taxon>
        <taxon>Planctomycetota</taxon>
        <taxon>Planctomycetia</taxon>
        <taxon>Planctomycetales</taxon>
        <taxon>Planctomycetaceae</taxon>
        <taxon>Fuerstiella</taxon>
    </lineage>
</organism>
<dbReference type="SUPFAM" id="SSF53706">
    <property type="entry name" value="Formate dehydrogenase/DMSO reductase, domains 1-3"/>
    <property type="match status" value="1"/>
</dbReference>
<keyword evidence="1" id="KW-0560">Oxidoreductase</keyword>
<dbReference type="Gene3D" id="3.40.228.10">
    <property type="entry name" value="Dimethylsulfoxide Reductase, domain 2"/>
    <property type="match status" value="1"/>
</dbReference>
<evidence type="ECO:0000313" key="2">
    <source>
        <dbReference type="EMBL" id="APZ90694.1"/>
    </source>
</evidence>
<dbReference type="GO" id="GO:0022904">
    <property type="term" value="P:respiratory electron transport chain"/>
    <property type="evidence" value="ECO:0007669"/>
    <property type="project" value="TreeGrafter"/>
</dbReference>
<sequence length="455" mass="49656">MNQSWKNVPCPGCACVCDDITLEQRDDGTIDFQPDCHMGRDWFERHSKPVETCVSIENRDATLDAAIDRAASILGAADYPLIYGLSRSATPGQRAAVALGEQLGGVVDTTASLCHGPSIMALQEVGEVTSTLGEVANRADLVIFWGCNPSASHPRHAERYSVFPEGRFVRGRADRKVVMVGDQDLVHDWRLDPHGSQPDLVIPIAPNGDFDAVAQLRTMLHTGDTSDAAPELRQLMELMRNCRYGVVFFGLGLAKTSMWTSDVGSNTGHIDVAGLLQLVRDMNAVTRFTARRMRLQGDVSGADSVMCWQTGYPFGVDFSRGYPRYNPGEYTANELLERGDVDACVLVGAETVKFFSEPARQRLQEIPTVLIDYPNTSVDLSPTVSITTAVYGIHVPGTIYRMDNVPMSTKSLWPSDLPTDEDVLLRIAAKCVPEYASPALAVREGENGHAAHADV</sequence>
<keyword evidence="3" id="KW-1185">Reference proteome</keyword>
<dbReference type="EMBL" id="CP017641">
    <property type="protein sequence ID" value="APZ90694.1"/>
    <property type="molecule type" value="Genomic_DNA"/>
</dbReference>
<evidence type="ECO:0000256" key="1">
    <source>
        <dbReference type="ARBA" id="ARBA00023002"/>
    </source>
</evidence>
<reference evidence="2 3" key="1">
    <citation type="journal article" date="2016" name="Front. Microbiol.">
        <title>Fuerstia marisgermanicae gen. nov., sp. nov., an Unusual Member of the Phylum Planctomycetes from the German Wadden Sea.</title>
        <authorList>
            <person name="Kohn T."/>
            <person name="Heuer A."/>
            <person name="Jogler M."/>
            <person name="Vollmers J."/>
            <person name="Boedeker C."/>
            <person name="Bunk B."/>
            <person name="Rast P."/>
            <person name="Borchert D."/>
            <person name="Glockner I."/>
            <person name="Freese H.M."/>
            <person name="Klenk H.P."/>
            <person name="Overmann J."/>
            <person name="Kaster A.K."/>
            <person name="Rohde M."/>
            <person name="Wiegand S."/>
            <person name="Jogler C."/>
        </authorList>
    </citation>
    <scope>NUCLEOTIDE SEQUENCE [LARGE SCALE GENOMIC DNA]</scope>
    <source>
        <strain evidence="2 3">NH11</strain>
    </source>
</reference>
<dbReference type="PANTHER" id="PTHR43105:SF14">
    <property type="entry name" value="FORMATE DEHYDROGENASE H"/>
    <property type="match status" value="1"/>
</dbReference>
<dbReference type="PANTHER" id="PTHR43105">
    <property type="entry name" value="RESPIRATORY NITRATE REDUCTASE"/>
    <property type="match status" value="1"/>
</dbReference>
<name>A0A1P8W9F7_9PLAN</name>
<protein>
    <submittedName>
        <fullName evidence="2">Formylmethanofuran dehydrogenase subunit B</fullName>
    </submittedName>
</protein>
<dbReference type="GO" id="GO:0015948">
    <property type="term" value="P:methanogenesis"/>
    <property type="evidence" value="ECO:0007669"/>
    <property type="project" value="InterPro"/>
</dbReference>
<gene>
    <name evidence="2" type="ORF">Fuma_00275</name>
</gene>
<dbReference type="GO" id="GO:0018493">
    <property type="term" value="F:formylmethanofuran dehydrogenase activity"/>
    <property type="evidence" value="ECO:0007669"/>
    <property type="project" value="InterPro"/>
</dbReference>